<proteinExistence type="predicted"/>
<keyword evidence="1" id="KW-0472">Membrane</keyword>
<protein>
    <submittedName>
        <fullName evidence="2">Uncharacterized protein</fullName>
    </submittedName>
</protein>
<sequence>MIFSTFWTISCSLIFSCWLVCSSHLHRSTCSPFLSALLFVLLLPLAEFSFVSPNRLRQQVLLSRLHVLLIYCCLFHLFDVHFHVFYYATGFQCLHRLFLCVFYLFFCHSLQFVWDSVLQHLF</sequence>
<accession>A0A8D8UJ80</accession>
<name>A0A8D8UJ80_9HEMI</name>
<keyword evidence="1" id="KW-0812">Transmembrane</keyword>
<keyword evidence="1" id="KW-1133">Transmembrane helix</keyword>
<feature type="transmembrane region" description="Helical" evidence="1">
    <location>
        <begin position="32"/>
        <end position="53"/>
    </location>
</feature>
<evidence type="ECO:0000256" key="1">
    <source>
        <dbReference type="SAM" id="Phobius"/>
    </source>
</evidence>
<reference evidence="2" key="1">
    <citation type="submission" date="2021-05" db="EMBL/GenBank/DDBJ databases">
        <authorList>
            <person name="Alioto T."/>
            <person name="Alioto T."/>
            <person name="Gomez Garrido J."/>
        </authorList>
    </citation>
    <scope>NUCLEOTIDE SEQUENCE</scope>
</reference>
<dbReference type="AlphaFoldDB" id="A0A8D8UJ80"/>
<feature type="transmembrane region" description="Helical" evidence="1">
    <location>
        <begin position="94"/>
        <end position="114"/>
    </location>
</feature>
<organism evidence="2">
    <name type="scientific">Cacopsylla melanoneura</name>
    <dbReference type="NCBI Taxonomy" id="428564"/>
    <lineage>
        <taxon>Eukaryota</taxon>
        <taxon>Metazoa</taxon>
        <taxon>Ecdysozoa</taxon>
        <taxon>Arthropoda</taxon>
        <taxon>Hexapoda</taxon>
        <taxon>Insecta</taxon>
        <taxon>Pterygota</taxon>
        <taxon>Neoptera</taxon>
        <taxon>Paraneoptera</taxon>
        <taxon>Hemiptera</taxon>
        <taxon>Sternorrhyncha</taxon>
        <taxon>Psylloidea</taxon>
        <taxon>Psyllidae</taxon>
        <taxon>Psyllinae</taxon>
        <taxon>Cacopsylla</taxon>
    </lineage>
</organism>
<dbReference type="EMBL" id="HBUF01341070">
    <property type="protein sequence ID" value="CAG6703544.1"/>
    <property type="molecule type" value="Transcribed_RNA"/>
</dbReference>
<dbReference type="EMBL" id="HBUF01341072">
    <property type="protein sequence ID" value="CAG6703557.1"/>
    <property type="molecule type" value="Transcribed_RNA"/>
</dbReference>
<evidence type="ECO:0000313" key="2">
    <source>
        <dbReference type="EMBL" id="CAG6703557.1"/>
    </source>
</evidence>
<feature type="transmembrane region" description="Helical" evidence="1">
    <location>
        <begin position="65"/>
        <end position="88"/>
    </location>
</feature>